<dbReference type="CDD" id="cd17256">
    <property type="entry name" value="RMtype1_S_EcoJA65PI-TRD1-CR1_like"/>
    <property type="match status" value="1"/>
</dbReference>
<sequence>MSSEDVLSSPLDFPDSWRLVKLKSITQKIGSGATPKGGQAAYQERRTNFALVRSQNVFDREFSESGLAFISDSQAETLKGVKLEENDILLNITGDGVTFGRACLIPSKVLPACVNQHVSIIRLNENFAVPGYVVSYLTHPTIKRYIESFNAGGSRRAITKAHIESFVIPLPPLEIQNKIAQLLGAFDDRITLLRETNSTLEAIAQALFKSWFVDFDPVRAKMEGRAPEGMDEATAALFPDEFEESAQGLVPRGWGVDTLASLFRLHKGSVNPGARPEVEFQHFSLPAFDAGQMPVLERGDAIKSNKTTIPENAVLLSKLNPHIPRVWLPSSVGENAVCSTEFLPFVPTGPSTTAFIYSLLTTSDFIQLLCQLVTGTSNSHQRVKPDSVLSLPCVVPPSEVVSAFDAIVNRLLNRLKANREQAQTLASLRDTLLPRLISGQLRLPEAEALIA</sequence>
<dbReference type="PANTHER" id="PTHR30408">
    <property type="entry name" value="TYPE-1 RESTRICTION ENZYME ECOKI SPECIFICITY PROTEIN"/>
    <property type="match status" value="1"/>
</dbReference>
<comment type="similarity">
    <text evidence="1">Belongs to the type-I restriction system S methylase family.</text>
</comment>
<keyword evidence="3" id="KW-0238">DNA-binding</keyword>
<comment type="caution">
    <text evidence="5">The sequence shown here is derived from an EMBL/GenBank/DDBJ whole genome shotgun (WGS) entry which is preliminary data.</text>
</comment>
<evidence type="ECO:0000313" key="6">
    <source>
        <dbReference type="Proteomes" id="UP001462502"/>
    </source>
</evidence>
<evidence type="ECO:0000313" key="5">
    <source>
        <dbReference type="EMBL" id="MEO9382731.1"/>
    </source>
</evidence>
<dbReference type="InterPro" id="IPR000055">
    <property type="entry name" value="Restrct_endonuc_typeI_TRD"/>
</dbReference>
<reference evidence="5 6" key="1">
    <citation type="submission" date="2024-05" db="EMBL/GenBank/DDBJ databases">
        <authorList>
            <person name="De Oliveira J.P."/>
            <person name="Noriler S.A."/>
            <person name="De Oliveira A.G."/>
            <person name="Sipoli D.S."/>
        </authorList>
    </citation>
    <scope>NUCLEOTIDE SEQUENCE [LARGE SCALE GENOMIC DNA]</scope>
    <source>
        <strain evidence="5 6">LABIM192</strain>
    </source>
</reference>
<keyword evidence="6" id="KW-1185">Reference proteome</keyword>
<dbReference type="SUPFAM" id="SSF116734">
    <property type="entry name" value="DNA methylase specificity domain"/>
    <property type="match status" value="2"/>
</dbReference>
<dbReference type="RefSeq" id="WP_347937735.1">
    <property type="nucleotide sequence ID" value="NZ_CP158160.1"/>
</dbReference>
<evidence type="ECO:0000259" key="4">
    <source>
        <dbReference type="Pfam" id="PF01420"/>
    </source>
</evidence>
<proteinExistence type="inferred from homology"/>
<dbReference type="Pfam" id="PF01420">
    <property type="entry name" value="Methylase_S"/>
    <property type="match status" value="1"/>
</dbReference>
<dbReference type="InterPro" id="IPR044946">
    <property type="entry name" value="Restrct_endonuc_typeI_TRD_sf"/>
</dbReference>
<organism evidence="5 6">
    <name type="scientific">Chromobacterium phragmitis</name>
    <dbReference type="NCBI Taxonomy" id="2202141"/>
    <lineage>
        <taxon>Bacteria</taxon>
        <taxon>Pseudomonadati</taxon>
        <taxon>Pseudomonadota</taxon>
        <taxon>Betaproteobacteria</taxon>
        <taxon>Neisseriales</taxon>
        <taxon>Chromobacteriaceae</taxon>
        <taxon>Chromobacterium</taxon>
    </lineage>
</organism>
<accession>A0ABV0IN51</accession>
<name>A0ABV0IN51_9NEIS</name>
<keyword evidence="5" id="KW-0378">Hydrolase</keyword>
<keyword evidence="2" id="KW-0680">Restriction system</keyword>
<keyword evidence="5" id="KW-0540">Nuclease</keyword>
<protein>
    <submittedName>
        <fullName evidence="5">Restriction endonuclease subunit S</fullName>
    </submittedName>
</protein>
<dbReference type="Proteomes" id="UP001462502">
    <property type="component" value="Unassembled WGS sequence"/>
</dbReference>
<evidence type="ECO:0000256" key="1">
    <source>
        <dbReference type="ARBA" id="ARBA00010923"/>
    </source>
</evidence>
<dbReference type="Gene3D" id="3.90.220.20">
    <property type="entry name" value="DNA methylase specificity domains"/>
    <property type="match status" value="2"/>
</dbReference>
<keyword evidence="5" id="KW-0255">Endonuclease</keyword>
<dbReference type="InterPro" id="IPR052021">
    <property type="entry name" value="Type-I_RS_S_subunit"/>
</dbReference>
<dbReference type="EMBL" id="JBDXMI010000001">
    <property type="protein sequence ID" value="MEO9382731.1"/>
    <property type="molecule type" value="Genomic_DNA"/>
</dbReference>
<evidence type="ECO:0000256" key="2">
    <source>
        <dbReference type="ARBA" id="ARBA00022747"/>
    </source>
</evidence>
<dbReference type="GO" id="GO:0004519">
    <property type="term" value="F:endonuclease activity"/>
    <property type="evidence" value="ECO:0007669"/>
    <property type="project" value="UniProtKB-KW"/>
</dbReference>
<feature type="domain" description="Type I restriction modification DNA specificity" evidence="4">
    <location>
        <begin position="14"/>
        <end position="201"/>
    </location>
</feature>
<evidence type="ECO:0000256" key="3">
    <source>
        <dbReference type="ARBA" id="ARBA00023125"/>
    </source>
</evidence>
<gene>
    <name evidence="5" type="ORF">ABI908_01200</name>
</gene>
<dbReference type="PANTHER" id="PTHR30408:SF13">
    <property type="entry name" value="TYPE I RESTRICTION ENZYME HINDI SPECIFICITY SUBUNIT"/>
    <property type="match status" value="1"/>
</dbReference>